<keyword evidence="3" id="KW-1185">Reference proteome</keyword>
<evidence type="ECO:0000313" key="3">
    <source>
        <dbReference type="Proteomes" id="UP001501600"/>
    </source>
</evidence>
<evidence type="ECO:0008006" key="4">
    <source>
        <dbReference type="Google" id="ProtNLM"/>
    </source>
</evidence>
<comment type="caution">
    <text evidence="2">The sequence shown here is derived from an EMBL/GenBank/DDBJ whole genome shotgun (WGS) entry which is preliminary data.</text>
</comment>
<keyword evidence="1" id="KW-0812">Transmembrane</keyword>
<gene>
    <name evidence="2" type="ORF">GCM10025772_21170</name>
</gene>
<reference evidence="3" key="1">
    <citation type="journal article" date="2019" name="Int. J. Syst. Evol. Microbiol.">
        <title>The Global Catalogue of Microorganisms (GCM) 10K type strain sequencing project: providing services to taxonomists for standard genome sequencing and annotation.</title>
        <authorList>
            <consortium name="The Broad Institute Genomics Platform"/>
            <consortium name="The Broad Institute Genome Sequencing Center for Infectious Disease"/>
            <person name="Wu L."/>
            <person name="Ma J."/>
        </authorList>
    </citation>
    <scope>NUCLEOTIDE SEQUENCE [LARGE SCALE GENOMIC DNA]</scope>
    <source>
        <strain evidence="3">JCM 18720</strain>
    </source>
</reference>
<dbReference type="EMBL" id="BAABLF010000013">
    <property type="protein sequence ID" value="GAA5192300.1"/>
    <property type="molecule type" value="Genomic_DNA"/>
</dbReference>
<dbReference type="RefSeq" id="WP_345317032.1">
    <property type="nucleotide sequence ID" value="NZ_BAABLF010000013.1"/>
</dbReference>
<sequence>MYRQIVVWLVLLLLLCSGLGVAVAYHVGIAKSRALLDGNLVFRNQQLLRFVEMEHSGLSLKQRLSNLIESLDHAQLPIEPELESFEGHAPTPFRIQLWRGDHCVRGLLAPVCQHDTALRLTQSGFDDQQLGGQAWRVHSIYSVKHDVWLQGAYPASLPVSLSRDALERIGLQAWFLILGLAGVVIFGGAYLILRPLRRYTQLMMTSSSISDLPQGGWPKELDRLHQGILLQKRRSDDRQRQQLNWSRHTVAKLQSSVAKLERAIADGELGSVRAQYLLEKIRRQLQLRQLTMALEEGKHEASEPLSLADELAACIRRARPLAKKRQLMIELQDCSGLGPVELPPAVLQVVLDSVLESVFRHSLRGERVVIAVTPQGEHLKLTFATPRPGAGSAVRPDWGSSEQGSAIGSSVRRLAQAYGVNLGGAEPRANVGAQQTLLLPRYQG</sequence>
<proteinExistence type="predicted"/>
<dbReference type="Proteomes" id="UP001501600">
    <property type="component" value="Unassembled WGS sequence"/>
</dbReference>
<evidence type="ECO:0000256" key="1">
    <source>
        <dbReference type="SAM" id="Phobius"/>
    </source>
</evidence>
<keyword evidence="1" id="KW-0472">Membrane</keyword>
<accession>A0ABP9S9M5</accession>
<keyword evidence="1" id="KW-1133">Transmembrane helix</keyword>
<evidence type="ECO:0000313" key="2">
    <source>
        <dbReference type="EMBL" id="GAA5192300.1"/>
    </source>
</evidence>
<name>A0ABP9S9M5_9GAMM</name>
<protein>
    <recommendedName>
        <fullName evidence="4">Signal transduction histidine kinase subgroup 3 dimerisation and phosphoacceptor domain-containing protein</fullName>
    </recommendedName>
</protein>
<feature type="transmembrane region" description="Helical" evidence="1">
    <location>
        <begin position="173"/>
        <end position="193"/>
    </location>
</feature>
<organism evidence="2 3">
    <name type="scientific">Ferrimonas gelatinilytica</name>
    <dbReference type="NCBI Taxonomy" id="1255257"/>
    <lineage>
        <taxon>Bacteria</taxon>
        <taxon>Pseudomonadati</taxon>
        <taxon>Pseudomonadota</taxon>
        <taxon>Gammaproteobacteria</taxon>
        <taxon>Alteromonadales</taxon>
        <taxon>Ferrimonadaceae</taxon>
        <taxon>Ferrimonas</taxon>
    </lineage>
</organism>